<feature type="domain" description="Nicking enzyme C-terminal middle helical" evidence="5">
    <location>
        <begin position="280"/>
        <end position="389"/>
    </location>
</feature>
<comment type="similarity">
    <text evidence="1">Belongs to the MobA/MobL family.</text>
</comment>
<feature type="compositionally biased region" description="Low complexity" evidence="3">
    <location>
        <begin position="646"/>
        <end position="663"/>
    </location>
</feature>
<protein>
    <submittedName>
        <fullName evidence="6">MobA/MobL family protein</fullName>
    </submittedName>
</protein>
<evidence type="ECO:0000313" key="6">
    <source>
        <dbReference type="EMBL" id="SFH83540.1"/>
    </source>
</evidence>
<reference evidence="6 7" key="1">
    <citation type="submission" date="2016-10" db="EMBL/GenBank/DDBJ databases">
        <authorList>
            <person name="de Groot N.N."/>
        </authorList>
    </citation>
    <scope>NUCLEOTIDE SEQUENCE [LARGE SCALE GENOMIC DNA]</scope>
    <source>
        <strain evidence="6 7">DSM 27630</strain>
    </source>
</reference>
<dbReference type="RefSeq" id="WP_092093173.1">
    <property type="nucleotide sequence ID" value="NZ_FOQE01000032.1"/>
</dbReference>
<dbReference type="NCBIfam" id="NF041496">
    <property type="entry name" value="MobQ"/>
    <property type="match status" value="1"/>
</dbReference>
<gene>
    <name evidence="6" type="ORF">SAMN04489868_1329</name>
</gene>
<organism evidence="6 7">
    <name type="scientific">Pisciglobus halotolerans</name>
    <dbReference type="NCBI Taxonomy" id="745365"/>
    <lineage>
        <taxon>Bacteria</taxon>
        <taxon>Bacillati</taxon>
        <taxon>Bacillota</taxon>
        <taxon>Bacilli</taxon>
        <taxon>Lactobacillales</taxon>
        <taxon>Carnobacteriaceae</taxon>
    </lineage>
</organism>
<name>A0A1I3DA03_9LACT</name>
<dbReference type="Pfam" id="PF18208">
    <property type="entry name" value="NES_C_h"/>
    <property type="match status" value="1"/>
</dbReference>
<evidence type="ECO:0000256" key="2">
    <source>
        <dbReference type="ARBA" id="ARBA00022971"/>
    </source>
</evidence>
<feature type="compositionally biased region" description="Basic and acidic residues" evidence="3">
    <location>
        <begin position="627"/>
        <end position="636"/>
    </location>
</feature>
<proteinExistence type="inferred from homology"/>
<accession>A0A1I3DA03</accession>
<dbReference type="Proteomes" id="UP000198668">
    <property type="component" value="Unassembled WGS sequence"/>
</dbReference>
<evidence type="ECO:0000259" key="4">
    <source>
        <dbReference type="Pfam" id="PF03389"/>
    </source>
</evidence>
<feature type="region of interest" description="Disordered" evidence="3">
    <location>
        <begin position="627"/>
        <end position="663"/>
    </location>
</feature>
<dbReference type="InterPro" id="IPR005053">
    <property type="entry name" value="MobA_MobL"/>
</dbReference>
<evidence type="ECO:0000256" key="1">
    <source>
        <dbReference type="ARBA" id="ARBA00010873"/>
    </source>
</evidence>
<evidence type="ECO:0000256" key="3">
    <source>
        <dbReference type="SAM" id="MobiDB-lite"/>
    </source>
</evidence>
<dbReference type="OrthoDB" id="1826980at2"/>
<feature type="domain" description="MobA/MobL protein" evidence="4">
    <location>
        <begin position="17"/>
        <end position="240"/>
    </location>
</feature>
<dbReference type="AlphaFoldDB" id="A0A1I3DA03"/>
<keyword evidence="2" id="KW-0184">Conjugation</keyword>
<evidence type="ECO:0000259" key="5">
    <source>
        <dbReference type="Pfam" id="PF18208"/>
    </source>
</evidence>
<dbReference type="EMBL" id="FOQE01000032">
    <property type="protein sequence ID" value="SFH83540.1"/>
    <property type="molecule type" value="Genomic_DNA"/>
</dbReference>
<dbReference type="InterPro" id="IPR040834">
    <property type="entry name" value="NES_C_h"/>
</dbReference>
<evidence type="ECO:0000313" key="7">
    <source>
        <dbReference type="Proteomes" id="UP000198668"/>
    </source>
</evidence>
<dbReference type="Gene3D" id="3.30.930.30">
    <property type="match status" value="1"/>
</dbReference>
<dbReference type="Pfam" id="PF03389">
    <property type="entry name" value="MobA_MobL"/>
    <property type="match status" value="1"/>
</dbReference>
<keyword evidence="7" id="KW-1185">Reference proteome</keyword>
<sequence>MAIYHFNCKIISRGKGQSAIASAAYRSGDKLYSERYGESNFYRREVSPETFILKPKHAPEWTLDREKLWNEVEAIEKSSRAQLAREINVALPIELSNEEQITLTKDYVQTNFVDEGMVADVSIHRDNKSNPHFHVMLTTRPFEKDGEWGKKSNTIFVKDEEGNQVYTKNGSRKNRKVHINDWDNSEKIKEWRKNWASLTNQYLEKNGFSQRISEKSYAELGEKRVPTIHEGYVARQMEQRGQASERAEANRQIKKENYTREETRKEMVAEKTTNTIIPLLSPTEKQDLKRLAKDLKIYINYDNLVDKERMVNNWKNAEKVNQLIKPGSFDETIFDKINETQDNVQRGKDILTKESIRIFERHYPTFKNAKFSDYAKISIGQETLLKDKVLDEKELKDILSHAQDNELKDMMRTITKKPYLKDIKTYQKDFYFASKKIDQFLDENQVDKETVHTLAADKKETFKQLDRTQKLRFNTLKIAEKYYEQTILSNYPTANIKDLNAVQKEAVSQLLSYYGSTLSYTKITALAQKEVVSKYSTVEQRMGLQLLDKIEKGKLTDEDLKSIADDYHKKELFETVSNPETRGLFLKEVEENGISLPSNWTNYSKPSLFGTLANSLKVYDNLIKSSEDNVRREMQQKSKRKKKSISSRSTKSSNKNPSNGPKI</sequence>